<dbReference type="OrthoDB" id="4526540at2759"/>
<protein>
    <submittedName>
        <fullName evidence="2">Uncharacterized protein</fullName>
    </submittedName>
</protein>
<evidence type="ECO:0000313" key="3">
    <source>
        <dbReference type="Proteomes" id="UP000664132"/>
    </source>
</evidence>
<accession>A0A8H7W9F6</accession>
<comment type="caution">
    <text evidence="2">The sequence shown here is derived from an EMBL/GenBank/DDBJ whole genome shotgun (WGS) entry which is preliminary data.</text>
</comment>
<feature type="compositionally biased region" description="Basic and acidic residues" evidence="1">
    <location>
        <begin position="43"/>
        <end position="52"/>
    </location>
</feature>
<name>A0A8H7W9F6_9HELO</name>
<organism evidence="2 3">
    <name type="scientific">Cadophora malorum</name>
    <dbReference type="NCBI Taxonomy" id="108018"/>
    <lineage>
        <taxon>Eukaryota</taxon>
        <taxon>Fungi</taxon>
        <taxon>Dikarya</taxon>
        <taxon>Ascomycota</taxon>
        <taxon>Pezizomycotina</taxon>
        <taxon>Leotiomycetes</taxon>
        <taxon>Helotiales</taxon>
        <taxon>Ploettnerulaceae</taxon>
        <taxon>Cadophora</taxon>
    </lineage>
</organism>
<dbReference type="EMBL" id="JAFJYH010000199">
    <property type="protein sequence ID" value="KAG4416054.1"/>
    <property type="molecule type" value="Genomic_DNA"/>
</dbReference>
<dbReference type="Proteomes" id="UP000664132">
    <property type="component" value="Unassembled WGS sequence"/>
</dbReference>
<feature type="compositionally biased region" description="Basic and acidic residues" evidence="1">
    <location>
        <begin position="1"/>
        <end position="17"/>
    </location>
</feature>
<dbReference type="AlphaFoldDB" id="A0A8H7W9F6"/>
<evidence type="ECO:0000256" key="1">
    <source>
        <dbReference type="SAM" id="MobiDB-lite"/>
    </source>
</evidence>
<proteinExistence type="predicted"/>
<keyword evidence="3" id="KW-1185">Reference proteome</keyword>
<sequence>MPDEAGQKKEGMVDKIFHHGHHKEGEQATGQQQQAGQGQAQQPHKETEGEKFKEYMAEEKKLDEEGKEYGGLM</sequence>
<feature type="compositionally biased region" description="Low complexity" evidence="1">
    <location>
        <begin position="27"/>
        <end position="42"/>
    </location>
</feature>
<feature type="region of interest" description="Disordered" evidence="1">
    <location>
        <begin position="1"/>
        <end position="52"/>
    </location>
</feature>
<gene>
    <name evidence="2" type="ORF">IFR04_010817</name>
</gene>
<evidence type="ECO:0000313" key="2">
    <source>
        <dbReference type="EMBL" id="KAG4416054.1"/>
    </source>
</evidence>
<reference evidence="2" key="1">
    <citation type="submission" date="2021-02" db="EMBL/GenBank/DDBJ databases">
        <title>Genome sequence Cadophora malorum strain M34.</title>
        <authorList>
            <person name="Stefanovic E."/>
            <person name="Vu D."/>
            <person name="Scully C."/>
            <person name="Dijksterhuis J."/>
            <person name="Roader J."/>
            <person name="Houbraken J."/>
        </authorList>
    </citation>
    <scope>NUCLEOTIDE SEQUENCE</scope>
    <source>
        <strain evidence="2">M34</strain>
    </source>
</reference>